<dbReference type="InterPro" id="IPR053136">
    <property type="entry name" value="UTP_pyrophosphatase-like"/>
</dbReference>
<gene>
    <name evidence="2" type="ORF">PCE31106_02320</name>
</gene>
<dbReference type="PANTHER" id="PTHR30399:SF1">
    <property type="entry name" value="UTP PYROPHOSPHATASE"/>
    <property type="match status" value="1"/>
</dbReference>
<keyword evidence="2" id="KW-0378">Hydrolase</keyword>
<evidence type="ECO:0000313" key="3">
    <source>
        <dbReference type="Proteomes" id="UP000384354"/>
    </source>
</evidence>
<dbReference type="PANTHER" id="PTHR30399">
    <property type="entry name" value="UNCHARACTERIZED PROTEIN YGJP"/>
    <property type="match status" value="1"/>
</dbReference>
<proteinExistence type="predicted"/>
<dbReference type="AlphaFoldDB" id="A0A5E4UZG2"/>
<evidence type="ECO:0000259" key="1">
    <source>
        <dbReference type="Pfam" id="PF01863"/>
    </source>
</evidence>
<dbReference type="InterPro" id="IPR002725">
    <property type="entry name" value="YgjP-like_metallopeptidase"/>
</dbReference>
<protein>
    <submittedName>
        <fullName evidence="2">Metal-dependent hydrolase</fullName>
    </submittedName>
</protein>
<dbReference type="Pfam" id="PF01863">
    <property type="entry name" value="YgjP-like"/>
    <property type="match status" value="1"/>
</dbReference>
<dbReference type="Proteomes" id="UP000384354">
    <property type="component" value="Unassembled WGS sequence"/>
</dbReference>
<dbReference type="CDD" id="cd07344">
    <property type="entry name" value="M48_yhfN_like"/>
    <property type="match status" value="1"/>
</dbReference>
<dbReference type="GO" id="GO:0016787">
    <property type="term" value="F:hydrolase activity"/>
    <property type="evidence" value="ECO:0007669"/>
    <property type="project" value="UniProtKB-KW"/>
</dbReference>
<dbReference type="EMBL" id="CABPSL010000007">
    <property type="protein sequence ID" value="VVE04933.1"/>
    <property type="molecule type" value="Genomic_DNA"/>
</dbReference>
<dbReference type="Gene3D" id="3.30.2010.10">
    <property type="entry name" value="Metalloproteases ('zincins'), catalytic domain"/>
    <property type="match status" value="1"/>
</dbReference>
<organism evidence="2 3">
    <name type="scientific">Pandoraea cepalis</name>
    <dbReference type="NCBI Taxonomy" id="2508294"/>
    <lineage>
        <taxon>Bacteria</taxon>
        <taxon>Pseudomonadati</taxon>
        <taxon>Pseudomonadota</taxon>
        <taxon>Betaproteobacteria</taxon>
        <taxon>Burkholderiales</taxon>
        <taxon>Burkholderiaceae</taxon>
        <taxon>Pandoraea</taxon>
    </lineage>
</organism>
<reference evidence="2 3" key="1">
    <citation type="submission" date="2019-08" db="EMBL/GenBank/DDBJ databases">
        <authorList>
            <person name="Peeters C."/>
        </authorList>
    </citation>
    <scope>NUCLEOTIDE SEQUENCE [LARGE SCALE GENOMIC DNA]</scope>
    <source>
        <strain evidence="2 3">LMG 31106</strain>
    </source>
</reference>
<sequence length="182" mass="21008">MTSVLTPWRPAPKDPMRFIAAYPAGVLAQVRELIDAGQLAAHLDRRYPERHTVQTDRALYDFTAQIKQNYLRSAPPIHKVAYDARIDVVHHALGLHTAISRVQGGKLKAKKEIRVASLFREAPPEFLRMIVVHELAHLKESDHNKAFYRLCEFMEPRYRQLEFDTRLFLVRRELEAASPADD</sequence>
<evidence type="ECO:0000313" key="2">
    <source>
        <dbReference type="EMBL" id="VVE04933.1"/>
    </source>
</evidence>
<accession>A0A5E4UZG2</accession>
<name>A0A5E4UZG2_9BURK</name>
<feature type="domain" description="YgjP-like metallopeptidase" evidence="1">
    <location>
        <begin position="105"/>
        <end position="161"/>
    </location>
</feature>